<keyword evidence="2" id="KW-1133">Transmembrane helix</keyword>
<organism evidence="4 5">
    <name type="scientific">Gemella haemolysans ATCC 10379</name>
    <dbReference type="NCBI Taxonomy" id="546270"/>
    <lineage>
        <taxon>Bacteria</taxon>
        <taxon>Bacillati</taxon>
        <taxon>Bacillota</taxon>
        <taxon>Bacilli</taxon>
        <taxon>Bacillales</taxon>
        <taxon>Gemellaceae</taxon>
        <taxon>Gemella</taxon>
    </lineage>
</organism>
<dbReference type="NCBIfam" id="TIGR01167">
    <property type="entry name" value="LPXTG_anchor"/>
    <property type="match status" value="1"/>
</dbReference>
<dbReference type="PANTHER" id="PTHR46563:SF4">
    <property type="entry name" value="ASPARTYL_ASPARAGINYL BETA-HYDROXYLASE ISOFORM X1"/>
    <property type="match status" value="1"/>
</dbReference>
<dbReference type="eggNOG" id="COG3064">
    <property type="taxonomic scope" value="Bacteria"/>
</dbReference>
<name>C5NUI0_9BACL</name>
<reference evidence="4" key="1">
    <citation type="submission" date="2009-01" db="EMBL/GenBank/DDBJ databases">
        <authorList>
            <person name="Fulton L."/>
            <person name="Clifton S."/>
            <person name="Chinwalla A.T."/>
            <person name="Mitreva M."/>
            <person name="Sodergren E."/>
            <person name="Weinstock G."/>
            <person name="Clifton S."/>
            <person name="Dooling D.J."/>
            <person name="Fulton B."/>
            <person name="Minx P."/>
            <person name="Pepin K.H."/>
            <person name="Johnson M."/>
            <person name="Bhonagiri V."/>
            <person name="Nash W.E."/>
            <person name="Mardis E.R."/>
            <person name="Wilson R.K."/>
        </authorList>
    </citation>
    <scope>NUCLEOTIDE SEQUENCE [LARGE SCALE GENOMIC DNA]</scope>
    <source>
        <strain evidence="4">ATCC 10379</strain>
    </source>
</reference>
<feature type="signal peptide" evidence="3">
    <location>
        <begin position="1"/>
        <end position="20"/>
    </location>
</feature>
<keyword evidence="1" id="KW-0175">Coiled coil</keyword>
<evidence type="ECO:0000256" key="1">
    <source>
        <dbReference type="SAM" id="Coils"/>
    </source>
</evidence>
<feature type="chain" id="PRO_5038871161" evidence="3">
    <location>
        <begin position="21"/>
        <end position="511"/>
    </location>
</feature>
<dbReference type="RefSeq" id="WP_004263257.1">
    <property type="nucleotide sequence ID" value="NZ_ACDZ02000004.1"/>
</dbReference>
<reference evidence="4" key="2">
    <citation type="submission" date="2009-06" db="EMBL/GenBank/DDBJ databases">
        <authorList>
            <person name="Sebastian Y."/>
            <person name="Madupu R."/>
            <person name="Durkin A.S."/>
            <person name="Torralba M."/>
            <person name="Methe B."/>
            <person name="Sutton G.G."/>
            <person name="Strausberg R.L."/>
            <person name="Nelson K.E."/>
        </authorList>
    </citation>
    <scope>NUCLEOTIDE SEQUENCE [LARGE SCALE GENOMIC DNA]</scope>
    <source>
        <strain evidence="4">ATCC 10379</strain>
    </source>
</reference>
<accession>C5NUI0</accession>
<proteinExistence type="predicted"/>
<protein>
    <submittedName>
        <fullName evidence="4">LPXTG-motif cell wall anchor domain protein</fullName>
    </submittedName>
</protein>
<dbReference type="EMBL" id="ACDZ02000004">
    <property type="protein sequence ID" value="EER69151.1"/>
    <property type="molecule type" value="Genomic_DNA"/>
</dbReference>
<keyword evidence="3" id="KW-0732">Signal</keyword>
<keyword evidence="5" id="KW-1185">Reference proteome</keyword>
<keyword evidence="2" id="KW-0472">Membrane</keyword>
<dbReference type="Proteomes" id="UP000006004">
    <property type="component" value="Unassembled WGS sequence"/>
</dbReference>
<feature type="transmembrane region" description="Helical" evidence="2">
    <location>
        <begin position="486"/>
        <end position="505"/>
    </location>
</feature>
<evidence type="ECO:0000256" key="2">
    <source>
        <dbReference type="SAM" id="Phobius"/>
    </source>
</evidence>
<gene>
    <name evidence="4" type="ORF">GEMHA0001_0082</name>
</gene>
<evidence type="ECO:0000256" key="3">
    <source>
        <dbReference type="SAM" id="SignalP"/>
    </source>
</evidence>
<dbReference type="GeneID" id="93287730"/>
<comment type="caution">
    <text evidence="4">The sequence shown here is derived from an EMBL/GenBank/DDBJ whole genome shotgun (WGS) entry which is preliminary data.</text>
</comment>
<sequence>MKNKTLLKVLSASAIFTAIAAIESYNHNAFATEVAATTNNTQSDVETKTVPQDVKNLPDGTYDIKSVGEKKNVEALNFSQEGRESMAAAGLDTKKTKLVVKNGKYSVNVSFKPITFGGLTGYLGDLKYYDGDKTHANRSEIKDSDFKDTTIIENYSENEKDAFIGVYKKKFPGRTGYPKTLSYNVDKNKIDVNNKLETFTQVFVPVMENIFAGSGTQRMILKYDLSSLTTKTITIPKVDTEKLAKEKAEKERIEREKLAKEKAEKERIERERLAKEKAEKERIERERLAKEKAEKERIERERLAKEKAEKERIEAERLAKEKAEKEHIEAERLAKEKAEKERIEKERLAKEKAEKERIEKERLAKEKTEKERLEREKAPVTAKGEAAILEVPEFDLEGYLKNHQGPITAKGEAAILEKPEFDLEGYLREQKQLTEETTTTSNKKPLINDIFGQSKVKDTFAATSVGTKKSNATTANVKKSLANTGISTASTVFLGLTSLLAAFVIRRKFNK</sequence>
<evidence type="ECO:0000313" key="5">
    <source>
        <dbReference type="Proteomes" id="UP000006004"/>
    </source>
</evidence>
<feature type="coiled-coil region" evidence="1">
    <location>
        <begin position="241"/>
        <end position="376"/>
    </location>
</feature>
<keyword evidence="2" id="KW-0812">Transmembrane</keyword>
<dbReference type="AlphaFoldDB" id="C5NUI0"/>
<dbReference type="OrthoDB" id="2991487at2"/>
<evidence type="ECO:0000313" key="4">
    <source>
        <dbReference type="EMBL" id="EER69151.1"/>
    </source>
</evidence>
<dbReference type="PANTHER" id="PTHR46563">
    <property type="entry name" value="RING-TYPE DOMAIN-CONTAINING PROTEIN"/>
    <property type="match status" value="1"/>
</dbReference>